<proteinExistence type="predicted"/>
<comment type="caution">
    <text evidence="1">The sequence shown here is derived from an EMBL/GenBank/DDBJ whole genome shotgun (WGS) entry which is preliminary data.</text>
</comment>
<evidence type="ECO:0000313" key="2">
    <source>
        <dbReference type="Proteomes" id="UP000054858"/>
    </source>
</evidence>
<accession>A0A0W0XGY8</accession>
<dbReference type="PATRIC" id="fig|29423.5.peg.397"/>
<sequence>MTLEELSALFTTRLAEVVSYAPVPRPPATPRHDRTIKHTLYPIEHLPELIAELEKLDDAEGDKKFSVRYLVDEENVLWLAREGKPGRHIPAHRQMRDNCLAAGNIFFSQDFTEITKINHQSGDFHPDAASLLWPLAILNCMKTTLSNPCVIEVSRITPAGNFEREQELSVTPEEMAFILSGSAVLQEKLLVANQGKIPDIIEYVDPARPQRFFPDISTTESLAAAAGEASSIDESLQPRRLF</sequence>
<gene>
    <name evidence="1" type="ORF">Loak_0384</name>
</gene>
<dbReference type="RefSeq" id="WP_025384967.1">
    <property type="nucleotide sequence ID" value="NZ_LCUA01000006.1"/>
</dbReference>
<name>A0A0W0XGY8_9GAMM</name>
<protein>
    <submittedName>
        <fullName evidence="1">Uncharacterized protein</fullName>
    </submittedName>
</protein>
<reference evidence="1 2" key="1">
    <citation type="submission" date="2015-11" db="EMBL/GenBank/DDBJ databases">
        <title>Genomic analysis of 38 Legionella species identifies large and diverse effector repertoires.</title>
        <authorList>
            <person name="Burstein D."/>
            <person name="Amaro F."/>
            <person name="Zusman T."/>
            <person name="Lifshitz Z."/>
            <person name="Cohen O."/>
            <person name="Gilbert J.A."/>
            <person name="Pupko T."/>
            <person name="Shuman H.A."/>
            <person name="Segal G."/>
        </authorList>
    </citation>
    <scope>NUCLEOTIDE SEQUENCE [LARGE SCALE GENOMIC DNA]</scope>
    <source>
        <strain evidence="1 2">Oak Ridge-10</strain>
    </source>
</reference>
<dbReference type="AlphaFoldDB" id="A0A0W0XGY8"/>
<dbReference type="EMBL" id="LNYP01000006">
    <property type="protein sequence ID" value="KTD43834.1"/>
    <property type="molecule type" value="Genomic_DNA"/>
</dbReference>
<evidence type="ECO:0000313" key="1">
    <source>
        <dbReference type="EMBL" id="KTD43834.1"/>
    </source>
</evidence>
<dbReference type="Proteomes" id="UP000054858">
    <property type="component" value="Unassembled WGS sequence"/>
</dbReference>
<organism evidence="1 2">
    <name type="scientific">Legionella oakridgensis</name>
    <dbReference type="NCBI Taxonomy" id="29423"/>
    <lineage>
        <taxon>Bacteria</taxon>
        <taxon>Pseudomonadati</taxon>
        <taxon>Pseudomonadota</taxon>
        <taxon>Gammaproteobacteria</taxon>
        <taxon>Legionellales</taxon>
        <taxon>Legionellaceae</taxon>
        <taxon>Legionella</taxon>
    </lineage>
</organism>